<dbReference type="InterPro" id="IPR003675">
    <property type="entry name" value="Rce1/LyrA-like_dom"/>
</dbReference>
<dbReference type="KEGG" id="ccl:Clocl_2278"/>
<dbReference type="HOGENOM" id="CLU_070755_0_0_9"/>
<proteinExistence type="predicted"/>
<dbReference type="Pfam" id="PF02517">
    <property type="entry name" value="Rce1-like"/>
    <property type="match status" value="1"/>
</dbReference>
<dbReference type="GO" id="GO:0080120">
    <property type="term" value="P:CAAX-box protein maturation"/>
    <property type="evidence" value="ECO:0007669"/>
    <property type="project" value="UniProtKB-ARBA"/>
</dbReference>
<dbReference type="Proteomes" id="UP000005435">
    <property type="component" value="Chromosome"/>
</dbReference>
<dbReference type="InterPro" id="IPR052710">
    <property type="entry name" value="CAAX_protease"/>
</dbReference>
<keyword evidence="3" id="KW-0645">Protease</keyword>
<feature type="transmembrane region" description="Helical" evidence="1">
    <location>
        <begin position="85"/>
        <end position="110"/>
    </location>
</feature>
<feature type="domain" description="CAAX prenyl protease 2/Lysostaphin resistance protein A-like" evidence="2">
    <location>
        <begin position="130"/>
        <end position="216"/>
    </location>
</feature>
<evidence type="ECO:0000313" key="3">
    <source>
        <dbReference type="EMBL" id="AEV68865.1"/>
    </source>
</evidence>
<protein>
    <submittedName>
        <fullName evidence="3">CAAX amino terminal protease family</fullName>
    </submittedName>
</protein>
<feature type="transmembrane region" description="Helical" evidence="1">
    <location>
        <begin position="165"/>
        <end position="197"/>
    </location>
</feature>
<feature type="transmembrane region" description="Helical" evidence="1">
    <location>
        <begin position="203"/>
        <end position="223"/>
    </location>
</feature>
<keyword evidence="1" id="KW-0472">Membrane</keyword>
<dbReference type="OrthoDB" id="4177129at2"/>
<dbReference type="PANTHER" id="PTHR36435">
    <property type="entry name" value="SLR1288 PROTEIN"/>
    <property type="match status" value="1"/>
</dbReference>
<dbReference type="GO" id="GO:0004175">
    <property type="term" value="F:endopeptidase activity"/>
    <property type="evidence" value="ECO:0007669"/>
    <property type="project" value="UniProtKB-ARBA"/>
</dbReference>
<name>G8LXW2_ACECE</name>
<organism evidence="3 4">
    <name type="scientific">Acetivibrio clariflavus (strain DSM 19732 / NBRC 101661 / EBR45)</name>
    <name type="common">Clostridium clariflavum</name>
    <dbReference type="NCBI Taxonomy" id="720554"/>
    <lineage>
        <taxon>Bacteria</taxon>
        <taxon>Bacillati</taxon>
        <taxon>Bacillota</taxon>
        <taxon>Clostridia</taxon>
        <taxon>Eubacteriales</taxon>
        <taxon>Oscillospiraceae</taxon>
        <taxon>Acetivibrio</taxon>
    </lineage>
</organism>
<reference evidence="3 4" key="2">
    <citation type="journal article" date="2012" name="Stand. Genomic Sci.">
        <title>Complete Genome Sequence of Clostridium clariflavum DSM 19732.</title>
        <authorList>
            <person name="Izquierdo J.A."/>
            <person name="Goodwin L."/>
            <person name="Davenport K.W."/>
            <person name="Teshima H."/>
            <person name="Bruce D."/>
            <person name="Detter C."/>
            <person name="Tapia R."/>
            <person name="Han S."/>
            <person name="Land M."/>
            <person name="Hauser L."/>
            <person name="Jeffries C.D."/>
            <person name="Han J."/>
            <person name="Pitluck S."/>
            <person name="Nolan M."/>
            <person name="Chen A."/>
            <person name="Huntemann M."/>
            <person name="Mavromatis K."/>
            <person name="Mikhailova N."/>
            <person name="Liolios K."/>
            <person name="Woyke T."/>
            <person name="Lynd L.R."/>
        </authorList>
    </citation>
    <scope>NUCLEOTIDE SEQUENCE [LARGE SCALE GENOMIC DNA]</scope>
    <source>
        <strain evidence="4">DSM 19732 / NBRC 101661 / EBR45</strain>
    </source>
</reference>
<evidence type="ECO:0000313" key="4">
    <source>
        <dbReference type="Proteomes" id="UP000005435"/>
    </source>
</evidence>
<dbReference type="AlphaFoldDB" id="G8LXW2"/>
<dbReference type="GO" id="GO:0006508">
    <property type="term" value="P:proteolysis"/>
    <property type="evidence" value="ECO:0007669"/>
    <property type="project" value="UniProtKB-KW"/>
</dbReference>
<dbReference type="STRING" id="720554.Clocl_2278"/>
<keyword evidence="4" id="KW-1185">Reference proteome</keyword>
<reference evidence="4" key="1">
    <citation type="submission" date="2011-12" db="EMBL/GenBank/DDBJ databases">
        <title>Complete sequence of Clostridium clariflavum DSM 19732.</title>
        <authorList>
            <consortium name="US DOE Joint Genome Institute"/>
            <person name="Lucas S."/>
            <person name="Han J."/>
            <person name="Lapidus A."/>
            <person name="Cheng J.-F."/>
            <person name="Goodwin L."/>
            <person name="Pitluck S."/>
            <person name="Peters L."/>
            <person name="Teshima H."/>
            <person name="Detter J.C."/>
            <person name="Han C."/>
            <person name="Tapia R."/>
            <person name="Land M."/>
            <person name="Hauser L."/>
            <person name="Kyrpides N."/>
            <person name="Ivanova N."/>
            <person name="Pagani I."/>
            <person name="Kitzmiller T."/>
            <person name="Lynd L."/>
            <person name="Izquierdo J."/>
            <person name="Woyke T."/>
        </authorList>
    </citation>
    <scope>NUCLEOTIDE SEQUENCE [LARGE SCALE GENOMIC DNA]</scope>
    <source>
        <strain evidence="4">DSM 19732 / NBRC 101661 / EBR45</strain>
    </source>
</reference>
<gene>
    <name evidence="3" type="ordered locus">Clocl_2278</name>
</gene>
<feature type="transmembrane region" description="Helical" evidence="1">
    <location>
        <begin position="43"/>
        <end position="64"/>
    </location>
</feature>
<dbReference type="RefSeq" id="WP_014255444.1">
    <property type="nucleotide sequence ID" value="NC_016627.1"/>
</dbReference>
<dbReference type="PANTHER" id="PTHR36435:SF1">
    <property type="entry name" value="CAAX AMINO TERMINAL PROTEASE FAMILY PROTEIN"/>
    <property type="match status" value="1"/>
</dbReference>
<feature type="transmembrane region" description="Helical" evidence="1">
    <location>
        <begin position="243"/>
        <end position="264"/>
    </location>
</feature>
<evidence type="ECO:0000256" key="1">
    <source>
        <dbReference type="SAM" id="Phobius"/>
    </source>
</evidence>
<accession>G8LXW2</accession>
<dbReference type="EMBL" id="CP003065">
    <property type="protein sequence ID" value="AEV68865.1"/>
    <property type="molecule type" value="Genomic_DNA"/>
</dbReference>
<evidence type="ECO:0000259" key="2">
    <source>
        <dbReference type="Pfam" id="PF02517"/>
    </source>
</evidence>
<sequence length="310" mass="34710" precursor="true">MENKVTVTGANKVFMLVLVINIVFSFVTELVDIAFGNILDDNMLLILMMIQFYCILFPALFYMIGNKINIKDTLRFNSPGLLPSFLIILISAPAFYAASALNSIVFYILQFIGRVPDDLPIPLPKNPGEVFVTLLVIAIAPAICEEILHRGLLLKAYENRGTMKAVVISGIMFGVFHFDITNLLGPILLGILFGYYVVRTNSIFAGVIAHFMNNFLATILQYLLKDMERDSSFYTLQDLGYTLLFGAICAVFVFLLLICFKFATEGKCRIKESRTTVLNDAISIISHWPIVVVIVLYIIFIGLYLITISL</sequence>
<keyword evidence="1" id="KW-1133">Transmembrane helix</keyword>
<dbReference type="eggNOG" id="COG1266">
    <property type="taxonomic scope" value="Bacteria"/>
</dbReference>
<keyword evidence="3" id="KW-0378">Hydrolase</keyword>
<feature type="transmembrane region" description="Helical" evidence="1">
    <location>
        <begin position="284"/>
        <end position="306"/>
    </location>
</feature>
<feature type="transmembrane region" description="Helical" evidence="1">
    <location>
        <begin position="12"/>
        <end position="31"/>
    </location>
</feature>
<keyword evidence="1" id="KW-0812">Transmembrane</keyword>